<accession>A0A926S4D3</accession>
<dbReference type="InterPro" id="IPR012906">
    <property type="entry name" value="PaaX-like_N"/>
</dbReference>
<dbReference type="Pfam" id="PF07848">
    <property type="entry name" value="PaaX"/>
    <property type="match status" value="1"/>
</dbReference>
<comment type="caution">
    <text evidence="3">The sequence shown here is derived from an EMBL/GenBank/DDBJ whole genome shotgun (WGS) entry which is preliminary data.</text>
</comment>
<organism evidence="3 4">
    <name type="scientific">Roseibium aggregatum</name>
    <dbReference type="NCBI Taxonomy" id="187304"/>
    <lineage>
        <taxon>Bacteria</taxon>
        <taxon>Pseudomonadati</taxon>
        <taxon>Pseudomonadota</taxon>
        <taxon>Alphaproteobacteria</taxon>
        <taxon>Hyphomicrobiales</taxon>
        <taxon>Stappiaceae</taxon>
        <taxon>Roseibium</taxon>
    </lineage>
</organism>
<dbReference type="GO" id="GO:0006351">
    <property type="term" value="P:DNA-templated transcription"/>
    <property type="evidence" value="ECO:0007669"/>
    <property type="project" value="InterPro"/>
</dbReference>
<dbReference type="SUPFAM" id="SSF46785">
    <property type="entry name" value="Winged helix' DNA-binding domain"/>
    <property type="match status" value="1"/>
</dbReference>
<dbReference type="InterPro" id="IPR036388">
    <property type="entry name" value="WH-like_DNA-bd_sf"/>
</dbReference>
<dbReference type="PIRSF" id="PIRSF020623">
    <property type="entry name" value="PaaX"/>
    <property type="match status" value="1"/>
</dbReference>
<feature type="domain" description="Transcriptional repressor PaaX-like N-terminal" evidence="1">
    <location>
        <begin position="60"/>
        <end position="129"/>
    </location>
</feature>
<dbReference type="EMBL" id="JABFCZ010000002">
    <property type="protein sequence ID" value="MBD1544960.1"/>
    <property type="molecule type" value="Genomic_DNA"/>
</dbReference>
<gene>
    <name evidence="3" type="ORF">HK439_01690</name>
</gene>
<reference evidence="3" key="1">
    <citation type="submission" date="2020-05" db="EMBL/GenBank/DDBJ databases">
        <title>Identification of trans-AT polyketide cluster in two marine bacteria, producers of a novel glutaramide-containing polyketide sesbanimide D and analogs.</title>
        <authorList>
            <person name="Kacar D."/>
            <person name="Rodriguez P."/>
            <person name="Canedo L."/>
            <person name="Gonzalez E."/>
            <person name="Galan B."/>
            <person name="De La Calle F."/>
            <person name="Garcia J.L."/>
        </authorList>
    </citation>
    <scope>NUCLEOTIDE SEQUENCE</scope>
    <source>
        <strain evidence="3">PHM038</strain>
    </source>
</reference>
<evidence type="ECO:0000313" key="3">
    <source>
        <dbReference type="EMBL" id="MBD1544960.1"/>
    </source>
</evidence>
<proteinExistence type="predicted"/>
<evidence type="ECO:0000259" key="1">
    <source>
        <dbReference type="Pfam" id="PF07848"/>
    </source>
</evidence>
<dbReference type="InterPro" id="IPR013225">
    <property type="entry name" value="PaaX_C"/>
</dbReference>
<dbReference type="PANTHER" id="PTHR30319">
    <property type="entry name" value="PHENYLACETIC ACID REGULATOR-RELATED TRANSCRIPTIONAL REPRESSOR"/>
    <property type="match status" value="1"/>
</dbReference>
<dbReference type="Proteomes" id="UP000598467">
    <property type="component" value="Unassembled WGS sequence"/>
</dbReference>
<sequence length="336" mass="36706">MTPNVGAVPFLALASGAAKVSFGAFPSHRSRRRRNLRNKERAAADTVPAVLKQLWPEPPRAAGFIVTIYGDIVEPRGGVLWMGNLIEVCGTIGISESLVRTAVSRLVSAGQLSGERDGRRSFYRLTDRARVEFLQAARILFDPEPAPEAFLIAPRPPAEQEAGFLRQGFAVAGAFLIGPDRAPSTVPARSGLPGPVFRAETVAGAEELPAFASRYWDLESLADAYSVFLERYGRLSSYLASGEPLHGADAMTARLMLVHDYRFVLLRDPRLPVDALPENWPGYEARTLFAELYRRLAPETDRHTGMHLQSVSGILPASTEATEKRLRTIAGNTIEA</sequence>
<evidence type="ECO:0000259" key="2">
    <source>
        <dbReference type="Pfam" id="PF08223"/>
    </source>
</evidence>
<feature type="domain" description="Transcriptional repressor PaaX-like C-terminal" evidence="2">
    <location>
        <begin position="216"/>
        <end position="304"/>
    </location>
</feature>
<protein>
    <submittedName>
        <fullName evidence="3">PaaX family transcriptional regulator</fullName>
    </submittedName>
</protein>
<dbReference type="InterPro" id="IPR036390">
    <property type="entry name" value="WH_DNA-bd_sf"/>
</dbReference>
<dbReference type="Gene3D" id="1.10.10.10">
    <property type="entry name" value="Winged helix-like DNA-binding domain superfamily/Winged helix DNA-binding domain"/>
    <property type="match status" value="1"/>
</dbReference>
<evidence type="ECO:0000313" key="4">
    <source>
        <dbReference type="Proteomes" id="UP000598467"/>
    </source>
</evidence>
<dbReference type="PANTHER" id="PTHR30319:SF1">
    <property type="entry name" value="TRANSCRIPTIONAL REPRESSOR PAAX"/>
    <property type="match status" value="1"/>
</dbReference>
<dbReference type="AlphaFoldDB" id="A0A926S4D3"/>
<dbReference type="Pfam" id="PF08223">
    <property type="entry name" value="PaaX_C"/>
    <property type="match status" value="1"/>
</dbReference>
<dbReference type="Gene3D" id="1.20.58.1460">
    <property type="match status" value="1"/>
</dbReference>
<name>A0A926S4D3_9HYPH</name>
<dbReference type="InterPro" id="IPR011965">
    <property type="entry name" value="PaaX_trns_reg"/>
</dbReference>